<keyword evidence="1" id="KW-0812">Transmembrane</keyword>
<dbReference type="PANTHER" id="PTHR35342:SF5">
    <property type="entry name" value="TRICARBOXYLIC TRANSPORT PROTEIN"/>
    <property type="match status" value="1"/>
</dbReference>
<feature type="transmembrane region" description="Helical" evidence="1">
    <location>
        <begin position="471"/>
        <end position="491"/>
    </location>
</feature>
<keyword evidence="1" id="KW-1133">Transmembrane helix</keyword>
<sequence>MDIFSNLMTGFGQALSWETLAFAFLGVLIGTLTGILPGIGPITAIALLIPMSYGMEPMSGLIMLIGIYYGSMYGGSTTAILVKTPGEVASVVTTLDGYEMARQGKAGRALSAAAIGSFIAGTLSTLGLMLLAPILAKAAYFFGSAEYFLMIVLAMTMVSSLTTGSALKAYISTLFGLSIAMVGIDLQSSVPRFSFGVPNLLDGIDFVLVAIALFAIPEALSNMARKGKAAKMDMQEFKGSNWMTREDWKRSVGPFGRGSLLGFIIGVLPGVGPSLASFLSYGMEKKLSKHPEEFGKGAIEGVSGPEAANNAGVGGALVPLFTLGIPGSATTALLMFIFMMYGMQPGPGMFDQNPELLWAIIASMYIGNVMLLILNLPLVGVFASLLKLPIVPLFVGVLAFSVLGVYGINYNQFDLLLLFGFGLIGYAMQRFDFPLAPAVMALVLGPLLEQNFRRSLDIANGNWFTFFERPISLVLSLIIFAVIIVPIVKTLGKTKRNGKKPTDTDINTNA</sequence>
<feature type="transmembrane region" description="Helical" evidence="1">
    <location>
        <begin position="355"/>
        <end position="378"/>
    </location>
</feature>
<feature type="transmembrane region" description="Helical" evidence="1">
    <location>
        <begin position="165"/>
        <end position="184"/>
    </location>
</feature>
<gene>
    <name evidence="3" type="ORF">ELQ35_12920</name>
</gene>
<keyword evidence="1" id="KW-0472">Membrane</keyword>
<feature type="transmembrane region" description="Helical" evidence="1">
    <location>
        <begin position="20"/>
        <end position="49"/>
    </location>
</feature>
<feature type="transmembrane region" description="Helical" evidence="1">
    <location>
        <begin position="320"/>
        <end position="343"/>
    </location>
</feature>
<feature type="transmembrane region" description="Helical" evidence="1">
    <location>
        <begin position="415"/>
        <end position="431"/>
    </location>
</feature>
<keyword evidence="4" id="KW-1185">Reference proteome</keyword>
<dbReference type="EMBL" id="RYZZ01000017">
    <property type="protein sequence ID" value="RUQ28140.1"/>
    <property type="molecule type" value="Genomic_DNA"/>
</dbReference>
<feature type="transmembrane region" description="Helical" evidence="1">
    <location>
        <begin position="109"/>
        <end position="132"/>
    </location>
</feature>
<dbReference type="InterPro" id="IPR002823">
    <property type="entry name" value="DUF112_TM"/>
</dbReference>
<dbReference type="Proteomes" id="UP000267430">
    <property type="component" value="Unassembled WGS sequence"/>
</dbReference>
<reference evidence="3 4" key="1">
    <citation type="submission" date="2018-12" db="EMBL/GenBank/DDBJ databases">
        <title>Bacillus chawlae sp. nov., Bacillus glennii sp. nov., and Bacillus saganii sp. nov. Isolated from the Vehicle Assembly Building at Kennedy Space Center where the Viking Spacecraft were Assembled.</title>
        <authorList>
            <person name="Seuylemezian A."/>
            <person name="Vaishampayan P."/>
        </authorList>
    </citation>
    <scope>NUCLEOTIDE SEQUENCE [LARGE SCALE GENOMIC DNA]</scope>
    <source>
        <strain evidence="3 4">L5</strain>
    </source>
</reference>
<feature type="transmembrane region" description="Helical" evidence="1">
    <location>
        <begin position="260"/>
        <end position="281"/>
    </location>
</feature>
<feature type="transmembrane region" description="Helical" evidence="1">
    <location>
        <begin position="390"/>
        <end position="408"/>
    </location>
</feature>
<feature type="domain" description="DUF112" evidence="2">
    <location>
        <begin position="20"/>
        <end position="439"/>
    </location>
</feature>
<evidence type="ECO:0000313" key="3">
    <source>
        <dbReference type="EMBL" id="RUQ28140.1"/>
    </source>
</evidence>
<feature type="transmembrane region" description="Helical" evidence="1">
    <location>
        <begin position="138"/>
        <end position="158"/>
    </location>
</feature>
<organism evidence="3 4">
    <name type="scientific">Peribacillus cavernae</name>
    <dbReference type="NCBI Taxonomy" id="1674310"/>
    <lineage>
        <taxon>Bacteria</taxon>
        <taxon>Bacillati</taxon>
        <taxon>Bacillota</taxon>
        <taxon>Bacilli</taxon>
        <taxon>Bacillales</taxon>
        <taxon>Bacillaceae</taxon>
        <taxon>Peribacillus</taxon>
    </lineage>
</organism>
<dbReference type="OrthoDB" id="9781349at2"/>
<protein>
    <submittedName>
        <fullName evidence="3">Tripartite tricarboxylate transporter permease</fullName>
    </submittedName>
</protein>
<dbReference type="RefSeq" id="WP_126865247.1">
    <property type="nucleotide sequence ID" value="NZ_JAUSTX010000002.1"/>
</dbReference>
<evidence type="ECO:0000259" key="2">
    <source>
        <dbReference type="Pfam" id="PF01970"/>
    </source>
</evidence>
<dbReference type="Pfam" id="PF01970">
    <property type="entry name" value="TctA"/>
    <property type="match status" value="1"/>
</dbReference>
<dbReference type="AlphaFoldDB" id="A0A433HIG1"/>
<proteinExistence type="predicted"/>
<name>A0A433HIG1_9BACI</name>
<evidence type="ECO:0000256" key="1">
    <source>
        <dbReference type="SAM" id="Phobius"/>
    </source>
</evidence>
<evidence type="ECO:0000313" key="4">
    <source>
        <dbReference type="Proteomes" id="UP000267430"/>
    </source>
</evidence>
<comment type="caution">
    <text evidence="3">The sequence shown here is derived from an EMBL/GenBank/DDBJ whole genome shotgun (WGS) entry which is preliminary data.</text>
</comment>
<accession>A0A433HIG1</accession>
<feature type="transmembrane region" description="Helical" evidence="1">
    <location>
        <begin position="204"/>
        <end position="224"/>
    </location>
</feature>
<dbReference type="PANTHER" id="PTHR35342">
    <property type="entry name" value="TRICARBOXYLIC TRANSPORT PROTEIN"/>
    <property type="match status" value="1"/>
</dbReference>